<dbReference type="OrthoDB" id="9797506at2"/>
<dbReference type="PANTHER" id="PTHR30289:SF1">
    <property type="entry name" value="PEBP (PHOSPHATIDYLETHANOLAMINE-BINDING PROTEIN) FAMILY PROTEIN"/>
    <property type="match status" value="1"/>
</dbReference>
<dbReference type="Gene3D" id="3.90.280.10">
    <property type="entry name" value="PEBP-like"/>
    <property type="match status" value="1"/>
</dbReference>
<name>A0A1W6L6W9_9BURK</name>
<gene>
    <name evidence="1" type="ORF">A4W93_08730</name>
</gene>
<reference evidence="1 2" key="1">
    <citation type="submission" date="2016-04" db="EMBL/GenBank/DDBJ databases">
        <title>Complete genome sequence of natural rubber-degrading, novel Gram-negative bacterium, Rhizobacter gummiphilus strain NS21.</title>
        <authorList>
            <person name="Tabata M."/>
            <person name="Kasai D."/>
            <person name="Fukuda M."/>
        </authorList>
    </citation>
    <scope>NUCLEOTIDE SEQUENCE [LARGE SCALE GENOMIC DNA]</scope>
    <source>
        <strain evidence="1 2">NS21</strain>
    </source>
</reference>
<dbReference type="RefSeq" id="WP_085750261.1">
    <property type="nucleotide sequence ID" value="NZ_BSPR01000008.1"/>
</dbReference>
<dbReference type="EMBL" id="CP015118">
    <property type="protein sequence ID" value="ARN19994.1"/>
    <property type="molecule type" value="Genomic_DNA"/>
</dbReference>
<dbReference type="InterPro" id="IPR036610">
    <property type="entry name" value="PEBP-like_sf"/>
</dbReference>
<dbReference type="InterPro" id="IPR008914">
    <property type="entry name" value="PEBP"/>
</dbReference>
<dbReference type="SUPFAM" id="SSF49777">
    <property type="entry name" value="PEBP-like"/>
    <property type="match status" value="1"/>
</dbReference>
<dbReference type="KEGG" id="rgu:A4W93_08730"/>
<evidence type="ECO:0000313" key="2">
    <source>
        <dbReference type="Proteomes" id="UP000193427"/>
    </source>
</evidence>
<sequence>MLENLPDVIGLALREQRAGLDKIAFNQVDLRAGAGVLAVTSLAFADHATLPADYTADGAGLSPPVEWAHVPPQAAEVVLIVEDADAPTPQPLVHAIVVGLPGEAGSLQAGALPSPDHEAEADVTPGRNSFLRARWLPPDPPPGHGTHRYVFQVFALEAGEPLAGTPGRGAVLEAIAARGLASGYTVATYGRPDGSVPAAAGALVRPVQPE</sequence>
<protein>
    <submittedName>
        <fullName evidence="1">Phosphatidylethanolamine-binding protein</fullName>
    </submittedName>
</protein>
<dbReference type="Pfam" id="PF01161">
    <property type="entry name" value="PBP"/>
    <property type="match status" value="1"/>
</dbReference>
<accession>A0A1W6L6W9</accession>
<dbReference type="CDD" id="cd00865">
    <property type="entry name" value="PEBP_bact_arch"/>
    <property type="match status" value="1"/>
</dbReference>
<evidence type="ECO:0000313" key="1">
    <source>
        <dbReference type="EMBL" id="ARN19994.1"/>
    </source>
</evidence>
<dbReference type="STRING" id="946333.A4W93_08730"/>
<keyword evidence="2" id="KW-1185">Reference proteome</keyword>
<proteinExistence type="predicted"/>
<organism evidence="1 2">
    <name type="scientific">Piscinibacter gummiphilus</name>
    <dbReference type="NCBI Taxonomy" id="946333"/>
    <lineage>
        <taxon>Bacteria</taxon>
        <taxon>Pseudomonadati</taxon>
        <taxon>Pseudomonadota</taxon>
        <taxon>Betaproteobacteria</taxon>
        <taxon>Burkholderiales</taxon>
        <taxon>Sphaerotilaceae</taxon>
        <taxon>Piscinibacter</taxon>
    </lineage>
</organism>
<dbReference type="PANTHER" id="PTHR30289">
    <property type="entry name" value="UNCHARACTERIZED PROTEIN YBCL-RELATED"/>
    <property type="match status" value="1"/>
</dbReference>
<dbReference type="Proteomes" id="UP000193427">
    <property type="component" value="Chromosome"/>
</dbReference>
<dbReference type="InterPro" id="IPR005247">
    <property type="entry name" value="YbhB_YbcL/LppC-like"/>
</dbReference>
<dbReference type="AlphaFoldDB" id="A0A1W6L6W9"/>